<evidence type="ECO:0000313" key="2">
    <source>
        <dbReference type="Proteomes" id="UP001500618"/>
    </source>
</evidence>
<name>A0ABN2IB99_9ACTN</name>
<protein>
    <submittedName>
        <fullName evidence="1">Uncharacterized protein</fullName>
    </submittedName>
</protein>
<dbReference type="EMBL" id="BAAANY010000023">
    <property type="protein sequence ID" value="GAA1701631.1"/>
    <property type="molecule type" value="Genomic_DNA"/>
</dbReference>
<gene>
    <name evidence="1" type="ORF">GCM10009765_59010</name>
</gene>
<proteinExistence type="predicted"/>
<dbReference type="Proteomes" id="UP001500618">
    <property type="component" value="Unassembled WGS sequence"/>
</dbReference>
<reference evidence="1 2" key="1">
    <citation type="journal article" date="2019" name="Int. J. Syst. Evol. Microbiol.">
        <title>The Global Catalogue of Microorganisms (GCM) 10K type strain sequencing project: providing services to taxonomists for standard genome sequencing and annotation.</title>
        <authorList>
            <consortium name="The Broad Institute Genomics Platform"/>
            <consortium name="The Broad Institute Genome Sequencing Center for Infectious Disease"/>
            <person name="Wu L."/>
            <person name="Ma J."/>
        </authorList>
    </citation>
    <scope>NUCLEOTIDE SEQUENCE [LARGE SCALE GENOMIC DNA]</scope>
    <source>
        <strain evidence="1 2">JCM 14718</strain>
    </source>
</reference>
<sequence>MRFINHTGNELVFPSLRLRVDPGAEFEVTDENAAASLADQGFPVAGEQSTSSESE</sequence>
<organism evidence="1 2">
    <name type="scientific">Fodinicola feengrottensis</name>
    <dbReference type="NCBI Taxonomy" id="435914"/>
    <lineage>
        <taxon>Bacteria</taxon>
        <taxon>Bacillati</taxon>
        <taxon>Actinomycetota</taxon>
        <taxon>Actinomycetes</taxon>
        <taxon>Mycobacteriales</taxon>
        <taxon>Fodinicola</taxon>
    </lineage>
</organism>
<comment type="caution">
    <text evidence="1">The sequence shown here is derived from an EMBL/GenBank/DDBJ whole genome shotgun (WGS) entry which is preliminary data.</text>
</comment>
<keyword evidence="2" id="KW-1185">Reference proteome</keyword>
<evidence type="ECO:0000313" key="1">
    <source>
        <dbReference type="EMBL" id="GAA1701631.1"/>
    </source>
</evidence>
<accession>A0ABN2IB99</accession>